<evidence type="ECO:0000256" key="1">
    <source>
        <dbReference type="ARBA" id="ARBA00004123"/>
    </source>
</evidence>
<organism evidence="10 11">
    <name type="scientific">Homarus americanus</name>
    <name type="common">American lobster</name>
    <dbReference type="NCBI Taxonomy" id="6706"/>
    <lineage>
        <taxon>Eukaryota</taxon>
        <taxon>Metazoa</taxon>
        <taxon>Ecdysozoa</taxon>
        <taxon>Arthropoda</taxon>
        <taxon>Crustacea</taxon>
        <taxon>Multicrustacea</taxon>
        <taxon>Malacostraca</taxon>
        <taxon>Eumalacostraca</taxon>
        <taxon>Eucarida</taxon>
        <taxon>Decapoda</taxon>
        <taxon>Pleocyemata</taxon>
        <taxon>Astacidea</taxon>
        <taxon>Nephropoidea</taxon>
        <taxon>Nephropidae</taxon>
        <taxon>Homarus</taxon>
    </lineage>
</organism>
<dbReference type="PANTHER" id="PTHR16515:SF49">
    <property type="entry name" value="GASTRULA ZINC FINGER PROTEIN XLCGF49.1-LIKE-RELATED"/>
    <property type="match status" value="1"/>
</dbReference>
<feature type="domain" description="C2H2-type" evidence="9">
    <location>
        <begin position="264"/>
        <end position="291"/>
    </location>
</feature>
<dbReference type="GO" id="GO:0005634">
    <property type="term" value="C:nucleus"/>
    <property type="evidence" value="ECO:0007669"/>
    <property type="project" value="UniProtKB-SubCell"/>
</dbReference>
<dbReference type="Pfam" id="PF00096">
    <property type="entry name" value="zf-C2H2"/>
    <property type="match status" value="4"/>
</dbReference>
<evidence type="ECO:0000256" key="2">
    <source>
        <dbReference type="ARBA" id="ARBA00022723"/>
    </source>
</evidence>
<keyword evidence="4 7" id="KW-0863">Zinc-finger</keyword>
<feature type="region of interest" description="Disordered" evidence="8">
    <location>
        <begin position="33"/>
        <end position="61"/>
    </location>
</feature>
<evidence type="ECO:0000259" key="9">
    <source>
        <dbReference type="PROSITE" id="PS50157"/>
    </source>
</evidence>
<feature type="domain" description="C2H2-type" evidence="9">
    <location>
        <begin position="10"/>
        <end position="37"/>
    </location>
</feature>
<evidence type="ECO:0000256" key="6">
    <source>
        <dbReference type="ARBA" id="ARBA00023242"/>
    </source>
</evidence>
<keyword evidence="2" id="KW-0479">Metal-binding</keyword>
<feature type="domain" description="C2H2-type" evidence="9">
    <location>
        <begin position="317"/>
        <end position="344"/>
    </location>
</feature>
<evidence type="ECO:0000313" key="10">
    <source>
        <dbReference type="EMBL" id="KAG7165522.1"/>
    </source>
</evidence>
<dbReference type="SMART" id="SM00355">
    <property type="entry name" value="ZnF_C2H2"/>
    <property type="match status" value="7"/>
</dbReference>
<keyword evidence="6" id="KW-0539">Nucleus</keyword>
<dbReference type="Proteomes" id="UP000747542">
    <property type="component" value="Unassembled WGS sequence"/>
</dbReference>
<dbReference type="InterPro" id="IPR013087">
    <property type="entry name" value="Znf_C2H2_type"/>
</dbReference>
<evidence type="ECO:0000313" key="11">
    <source>
        <dbReference type="Proteomes" id="UP000747542"/>
    </source>
</evidence>
<evidence type="ECO:0000256" key="8">
    <source>
        <dbReference type="SAM" id="MobiDB-lite"/>
    </source>
</evidence>
<evidence type="ECO:0000256" key="7">
    <source>
        <dbReference type="PROSITE-ProRule" id="PRU00042"/>
    </source>
</evidence>
<reference evidence="10" key="1">
    <citation type="journal article" date="2021" name="Sci. Adv.">
        <title>The American lobster genome reveals insights on longevity, neural, and immune adaptations.</title>
        <authorList>
            <person name="Polinski J.M."/>
            <person name="Zimin A.V."/>
            <person name="Clark K.F."/>
            <person name="Kohn A.B."/>
            <person name="Sadowski N."/>
            <person name="Timp W."/>
            <person name="Ptitsyn A."/>
            <person name="Khanna P."/>
            <person name="Romanova D.Y."/>
            <person name="Williams P."/>
            <person name="Greenwood S.J."/>
            <person name="Moroz L.L."/>
            <person name="Walt D.R."/>
            <person name="Bodnar A.G."/>
        </authorList>
    </citation>
    <scope>NUCLEOTIDE SEQUENCE</scope>
    <source>
        <strain evidence="10">GMGI-L3</strain>
    </source>
</reference>
<keyword evidence="3" id="KW-0677">Repeat</keyword>
<feature type="domain" description="C2H2-type" evidence="9">
    <location>
        <begin position="66"/>
        <end position="93"/>
    </location>
</feature>
<accession>A0A8J5JXB4</accession>
<dbReference type="FunFam" id="3.30.160.60:FF:000145">
    <property type="entry name" value="Zinc finger protein 574"/>
    <property type="match status" value="1"/>
</dbReference>
<dbReference type="EMBL" id="JAHLQT010024193">
    <property type="protein sequence ID" value="KAG7165522.1"/>
    <property type="molecule type" value="Genomic_DNA"/>
</dbReference>
<dbReference type="GO" id="GO:0008270">
    <property type="term" value="F:zinc ion binding"/>
    <property type="evidence" value="ECO:0007669"/>
    <property type="project" value="UniProtKB-KW"/>
</dbReference>
<name>A0A8J5JXB4_HOMAM</name>
<feature type="domain" description="C2H2-type" evidence="9">
    <location>
        <begin position="118"/>
        <end position="140"/>
    </location>
</feature>
<dbReference type="FunFam" id="3.30.160.60:FF:002343">
    <property type="entry name" value="Zinc finger protein 33A"/>
    <property type="match status" value="1"/>
</dbReference>
<keyword evidence="5" id="KW-0862">Zinc</keyword>
<evidence type="ECO:0000256" key="5">
    <source>
        <dbReference type="ARBA" id="ARBA00022833"/>
    </source>
</evidence>
<protein>
    <submittedName>
        <fullName evidence="10">RB-associated KRAB zinc finger protein-like 2</fullName>
    </submittedName>
</protein>
<dbReference type="GO" id="GO:0006355">
    <property type="term" value="P:regulation of DNA-templated transcription"/>
    <property type="evidence" value="ECO:0007669"/>
    <property type="project" value="UniProtKB-ARBA"/>
</dbReference>
<comment type="caution">
    <text evidence="10">The sequence shown here is derived from an EMBL/GenBank/DDBJ whole genome shotgun (WGS) entry which is preliminary data.</text>
</comment>
<dbReference type="FunFam" id="3.30.160.60:FF:000110">
    <property type="entry name" value="Zinc finger protein-like"/>
    <property type="match status" value="1"/>
</dbReference>
<gene>
    <name evidence="10" type="primary">Rbak-L2</name>
    <name evidence="10" type="ORF">Hamer_G020451</name>
</gene>
<keyword evidence="11" id="KW-1185">Reference proteome</keyword>
<dbReference type="Gene3D" id="3.30.160.60">
    <property type="entry name" value="Classic Zinc Finger"/>
    <property type="match status" value="6"/>
</dbReference>
<evidence type="ECO:0000256" key="4">
    <source>
        <dbReference type="ARBA" id="ARBA00022771"/>
    </source>
</evidence>
<evidence type="ECO:0000256" key="3">
    <source>
        <dbReference type="ARBA" id="ARBA00022737"/>
    </source>
</evidence>
<proteinExistence type="predicted"/>
<dbReference type="AlphaFoldDB" id="A0A8J5JXB4"/>
<comment type="subcellular location">
    <subcellularLocation>
        <location evidence="1">Nucleus</location>
    </subcellularLocation>
</comment>
<feature type="non-terminal residue" evidence="10">
    <location>
        <position position="386"/>
    </location>
</feature>
<dbReference type="InterPro" id="IPR050331">
    <property type="entry name" value="Zinc_finger"/>
</dbReference>
<dbReference type="SUPFAM" id="SSF57667">
    <property type="entry name" value="beta-beta-alpha zinc fingers"/>
    <property type="match status" value="6"/>
</dbReference>
<dbReference type="InterPro" id="IPR036236">
    <property type="entry name" value="Znf_C2H2_sf"/>
</dbReference>
<feature type="domain" description="C2H2-type" evidence="9">
    <location>
        <begin position="236"/>
        <end position="263"/>
    </location>
</feature>
<dbReference type="PROSITE" id="PS50157">
    <property type="entry name" value="ZINC_FINGER_C2H2_2"/>
    <property type="match status" value="6"/>
</dbReference>
<dbReference type="PROSITE" id="PS00028">
    <property type="entry name" value="ZINC_FINGER_C2H2_1"/>
    <property type="match status" value="5"/>
</dbReference>
<dbReference type="PANTHER" id="PTHR16515">
    <property type="entry name" value="PR DOMAIN ZINC FINGER PROTEIN"/>
    <property type="match status" value="1"/>
</dbReference>
<sequence>NIMMPKKESFTCSLCGKAFTEASELGFHMRTHEGEQPFENEEYDEKPNISSTLKDDMTSDGEERSYKCPICGITSTTLDTHNNHMETHTGEKEFKCFRFVTKQGLGNHKRNSLRNRGLECTHCEKLFTSVSLFKAHMLTHDVKLEENHWTSLSEKNKANPELIVPDKDIKKDVDDECVSFNASPQNELQMDIDYMKEETDENFSTVELHNSQVSLGKLMNNSCYKPPRSSTEEEKLKCSICMKRFTFQSQLSRHLRTHTGDKPFQCTICGKSFSDNYVLKKHIQVHTGEKPASCVICSKKYPDKTSLHTHLLRAKPFECVHCNCKFKTNFHLKQHMITHEPEHKDEATGKLYADDKELIDCADNIIDVGNLCLDEALIENGFIKTE</sequence>
<feature type="non-terminal residue" evidence="10">
    <location>
        <position position="1"/>
    </location>
</feature>